<gene>
    <name evidence="1" type="ORF">PENANT_c003G01907</name>
</gene>
<proteinExistence type="predicted"/>
<evidence type="ECO:0000313" key="2">
    <source>
        <dbReference type="Proteomes" id="UP000191672"/>
    </source>
</evidence>
<dbReference type="AlphaFoldDB" id="A0A1V6QI78"/>
<evidence type="ECO:0000313" key="1">
    <source>
        <dbReference type="EMBL" id="OQD88928.1"/>
    </source>
</evidence>
<name>A0A1V6QI78_9EURO</name>
<dbReference type="STRING" id="416450.A0A1V6QI78"/>
<protein>
    <recommendedName>
        <fullName evidence="3">BTB domain-containing protein</fullName>
    </recommendedName>
</protein>
<keyword evidence="2" id="KW-1185">Reference proteome</keyword>
<sequence>MTEPNDSPTSVIVNFVASGEVILVVGPEQLQLRASSRVLKTASKPAVNPAKYPLPEDNAIAMKYICAVIHHQNNMLPRPINAQDIFEMSVIVDRYDFFGALEFASDAWLAHKDESPRGLIHLTAAAYIFQNAEAFKKNTSALVLTYGGSFLDLAAEDVQSVLDWEIVRECF</sequence>
<dbReference type="Proteomes" id="UP000191672">
    <property type="component" value="Unassembled WGS sequence"/>
</dbReference>
<organism evidence="1 2">
    <name type="scientific">Penicillium antarcticum</name>
    <dbReference type="NCBI Taxonomy" id="416450"/>
    <lineage>
        <taxon>Eukaryota</taxon>
        <taxon>Fungi</taxon>
        <taxon>Dikarya</taxon>
        <taxon>Ascomycota</taxon>
        <taxon>Pezizomycotina</taxon>
        <taxon>Eurotiomycetes</taxon>
        <taxon>Eurotiomycetidae</taxon>
        <taxon>Eurotiales</taxon>
        <taxon>Aspergillaceae</taxon>
        <taxon>Penicillium</taxon>
    </lineage>
</organism>
<comment type="caution">
    <text evidence="1">The sequence shown here is derived from an EMBL/GenBank/DDBJ whole genome shotgun (WGS) entry which is preliminary data.</text>
</comment>
<dbReference type="EMBL" id="MDYN01000003">
    <property type="protein sequence ID" value="OQD88928.1"/>
    <property type="molecule type" value="Genomic_DNA"/>
</dbReference>
<reference evidence="2" key="1">
    <citation type="journal article" date="2017" name="Nat. Microbiol.">
        <title>Global analysis of biosynthetic gene clusters reveals vast potential of secondary metabolite production in Penicillium species.</title>
        <authorList>
            <person name="Nielsen J.C."/>
            <person name="Grijseels S."/>
            <person name="Prigent S."/>
            <person name="Ji B."/>
            <person name="Dainat J."/>
            <person name="Nielsen K.F."/>
            <person name="Frisvad J.C."/>
            <person name="Workman M."/>
            <person name="Nielsen J."/>
        </authorList>
    </citation>
    <scope>NUCLEOTIDE SEQUENCE [LARGE SCALE GENOMIC DNA]</scope>
    <source>
        <strain evidence="2">IBT 31811</strain>
    </source>
</reference>
<dbReference type="OrthoDB" id="5275938at2759"/>
<accession>A0A1V6QI78</accession>
<evidence type="ECO:0008006" key="3">
    <source>
        <dbReference type="Google" id="ProtNLM"/>
    </source>
</evidence>